<evidence type="ECO:0000256" key="7">
    <source>
        <dbReference type="ARBA" id="ARBA00023159"/>
    </source>
</evidence>
<dbReference type="Pfam" id="PF00072">
    <property type="entry name" value="Response_reg"/>
    <property type="match status" value="1"/>
</dbReference>
<dbReference type="InterPro" id="IPR024187">
    <property type="entry name" value="Sig_transdc_resp-reg_cit/mal"/>
</dbReference>
<keyword evidence="5" id="KW-0805">Transcription regulation</keyword>
<dbReference type="CDD" id="cd19925">
    <property type="entry name" value="REC_citrate_TCS"/>
    <property type="match status" value="1"/>
</dbReference>
<gene>
    <name evidence="11" type="ORF">CWO92_09635</name>
</gene>
<evidence type="ECO:0000256" key="3">
    <source>
        <dbReference type="ARBA" id="ARBA00022553"/>
    </source>
</evidence>
<evidence type="ECO:0000256" key="9">
    <source>
        <dbReference type="PROSITE-ProRule" id="PRU00169"/>
    </source>
</evidence>
<dbReference type="RefSeq" id="WP_101353989.1">
    <property type="nucleotide sequence ID" value="NZ_PIQO01000005.1"/>
</dbReference>
<evidence type="ECO:0000256" key="5">
    <source>
        <dbReference type="ARBA" id="ARBA00023015"/>
    </source>
</evidence>
<dbReference type="PANTHER" id="PTHR45526">
    <property type="entry name" value="TRANSCRIPTIONAL REGULATORY PROTEIN DPIA"/>
    <property type="match status" value="1"/>
</dbReference>
<comment type="subcellular location">
    <subcellularLocation>
        <location evidence="1">Cytoplasm</location>
    </subcellularLocation>
</comment>
<dbReference type="PROSITE" id="PS50110">
    <property type="entry name" value="RESPONSE_REGULATORY"/>
    <property type="match status" value="1"/>
</dbReference>
<evidence type="ECO:0000256" key="6">
    <source>
        <dbReference type="ARBA" id="ARBA00023125"/>
    </source>
</evidence>
<dbReference type="InterPro" id="IPR011006">
    <property type="entry name" value="CheY-like_superfamily"/>
</dbReference>
<dbReference type="AlphaFoldDB" id="A0A2N3LLK2"/>
<dbReference type="OrthoDB" id="9759232at2"/>
<keyword evidence="4" id="KW-0902">Two-component regulatory system</keyword>
<name>A0A2N3LLK2_9BACI</name>
<feature type="modified residue" description="4-aspartylphosphate" evidence="9">
    <location>
        <position position="59"/>
    </location>
</feature>
<keyword evidence="7" id="KW-0010">Activator</keyword>
<keyword evidence="8" id="KW-0804">Transcription</keyword>
<evidence type="ECO:0000313" key="11">
    <source>
        <dbReference type="EMBL" id="PKR85434.1"/>
    </source>
</evidence>
<dbReference type="GO" id="GO:0003700">
    <property type="term" value="F:DNA-binding transcription factor activity"/>
    <property type="evidence" value="ECO:0007669"/>
    <property type="project" value="InterPro"/>
</dbReference>
<dbReference type="EMBL" id="PIQO01000005">
    <property type="protein sequence ID" value="PKR85434.1"/>
    <property type="molecule type" value="Genomic_DNA"/>
</dbReference>
<dbReference type="InterPro" id="IPR048714">
    <property type="entry name" value="DpiA-like_HTH"/>
</dbReference>
<evidence type="ECO:0000256" key="2">
    <source>
        <dbReference type="ARBA" id="ARBA00022490"/>
    </source>
</evidence>
<dbReference type="GO" id="GO:0003677">
    <property type="term" value="F:DNA binding"/>
    <property type="evidence" value="ECO:0007669"/>
    <property type="project" value="UniProtKB-KW"/>
</dbReference>
<dbReference type="GO" id="GO:0005737">
    <property type="term" value="C:cytoplasm"/>
    <property type="evidence" value="ECO:0007669"/>
    <property type="project" value="UniProtKB-SubCell"/>
</dbReference>
<comment type="caution">
    <text evidence="11">The sequence shown here is derived from an EMBL/GenBank/DDBJ whole genome shotgun (WGS) entry which is preliminary data.</text>
</comment>
<organism evidence="11 12">
    <name type="scientific">Heyndrickxia camelliae</name>
    <dbReference type="NCBI Taxonomy" id="1707093"/>
    <lineage>
        <taxon>Bacteria</taxon>
        <taxon>Bacillati</taxon>
        <taxon>Bacillota</taxon>
        <taxon>Bacilli</taxon>
        <taxon>Bacillales</taxon>
        <taxon>Bacillaceae</taxon>
        <taxon>Heyndrickxia</taxon>
    </lineage>
</organism>
<evidence type="ECO:0000256" key="8">
    <source>
        <dbReference type="ARBA" id="ARBA00023163"/>
    </source>
</evidence>
<keyword evidence="12" id="KW-1185">Reference proteome</keyword>
<dbReference type="SMART" id="SM00448">
    <property type="entry name" value="REC"/>
    <property type="match status" value="1"/>
</dbReference>
<dbReference type="Proteomes" id="UP000233440">
    <property type="component" value="Unassembled WGS sequence"/>
</dbReference>
<evidence type="ECO:0000313" key="12">
    <source>
        <dbReference type="Proteomes" id="UP000233440"/>
    </source>
</evidence>
<keyword evidence="6" id="KW-0238">DNA-binding</keyword>
<dbReference type="InterPro" id="IPR001789">
    <property type="entry name" value="Sig_transdc_resp-reg_receiver"/>
</dbReference>
<dbReference type="GO" id="GO:0000156">
    <property type="term" value="F:phosphorelay response regulator activity"/>
    <property type="evidence" value="ECO:0007669"/>
    <property type="project" value="TreeGrafter"/>
</dbReference>
<sequence>MSDKRDIEVLIVEDDLRIAEIQKRFIEQVEGFQTVGIAASYIEAKSYMELLQPDLILLDVYFPDMNGLDLLKEAKLQPKHMDVIMITAAKEINKVQEAISIGVFDYIIKPVIFERFKKALIRYKEYYTRLAELGKDQLIVTQEQVDALLRKEIDGRATDKSLLPKGIDPLTLVKVLGILKIVKNGVTAEFVAKEMGVSRTTARRYLEHLIAEEKIEADLAYGTVGRPERVYMVK</sequence>
<dbReference type="Gene3D" id="3.40.50.2300">
    <property type="match status" value="1"/>
</dbReference>
<evidence type="ECO:0000259" key="10">
    <source>
        <dbReference type="PROSITE" id="PS50110"/>
    </source>
</evidence>
<accession>A0A2N3LLK2</accession>
<dbReference type="Pfam" id="PF20714">
    <property type="entry name" value="HTH_64"/>
    <property type="match status" value="1"/>
</dbReference>
<proteinExistence type="predicted"/>
<protein>
    <submittedName>
        <fullName evidence="11">Two-component system response regulator</fullName>
    </submittedName>
</protein>
<dbReference type="SUPFAM" id="SSF52172">
    <property type="entry name" value="CheY-like"/>
    <property type="match status" value="1"/>
</dbReference>
<evidence type="ECO:0000256" key="1">
    <source>
        <dbReference type="ARBA" id="ARBA00004496"/>
    </source>
</evidence>
<dbReference type="PIRSF" id="PIRSF006171">
    <property type="entry name" value="RR_citrat_malat"/>
    <property type="match status" value="1"/>
</dbReference>
<keyword evidence="2" id="KW-0963">Cytoplasm</keyword>
<reference evidence="11 12" key="1">
    <citation type="submission" date="2017-11" db="EMBL/GenBank/DDBJ databases">
        <title>Bacillus camelliae sp. nov., isolated from pu'er tea.</title>
        <authorList>
            <person name="Niu L."/>
        </authorList>
    </citation>
    <scope>NUCLEOTIDE SEQUENCE [LARGE SCALE GENOMIC DNA]</scope>
    <source>
        <strain evidence="11 12">7578-1</strain>
    </source>
</reference>
<dbReference type="PANTHER" id="PTHR45526:SF1">
    <property type="entry name" value="TRANSCRIPTIONAL REGULATORY PROTEIN DCUR-RELATED"/>
    <property type="match status" value="1"/>
</dbReference>
<dbReference type="InterPro" id="IPR051271">
    <property type="entry name" value="2C-system_Tx_regulators"/>
</dbReference>
<evidence type="ECO:0000256" key="4">
    <source>
        <dbReference type="ARBA" id="ARBA00023012"/>
    </source>
</evidence>
<keyword evidence="3 9" id="KW-0597">Phosphoprotein</keyword>
<feature type="domain" description="Response regulatory" evidence="10">
    <location>
        <begin position="8"/>
        <end position="124"/>
    </location>
</feature>